<keyword evidence="2" id="KW-0808">Transferase</keyword>
<feature type="region of interest" description="Disordered" evidence="3">
    <location>
        <begin position="1"/>
        <end position="67"/>
    </location>
</feature>
<dbReference type="GO" id="GO:0004645">
    <property type="term" value="F:1,4-alpha-oligoglucan phosphorylase activity"/>
    <property type="evidence" value="ECO:0007669"/>
    <property type="project" value="InterPro"/>
</dbReference>
<dbReference type="OrthoDB" id="445007at2759"/>
<feature type="compositionally biased region" description="Basic and acidic residues" evidence="3">
    <location>
        <begin position="28"/>
        <end position="38"/>
    </location>
</feature>
<dbReference type="GO" id="GO:0005829">
    <property type="term" value="C:cytosol"/>
    <property type="evidence" value="ECO:0007669"/>
    <property type="project" value="TreeGrafter"/>
</dbReference>
<dbReference type="InterPro" id="IPR035902">
    <property type="entry name" value="Nuc_phospho_transferase"/>
</dbReference>
<organism evidence="4 5">
    <name type="scientific">Balaenoptera physalus</name>
    <name type="common">Fin whale</name>
    <name type="synonym">Balaena physalus</name>
    <dbReference type="NCBI Taxonomy" id="9770"/>
    <lineage>
        <taxon>Eukaryota</taxon>
        <taxon>Metazoa</taxon>
        <taxon>Chordata</taxon>
        <taxon>Craniata</taxon>
        <taxon>Vertebrata</taxon>
        <taxon>Euteleostomi</taxon>
        <taxon>Mammalia</taxon>
        <taxon>Eutheria</taxon>
        <taxon>Laurasiatheria</taxon>
        <taxon>Artiodactyla</taxon>
        <taxon>Whippomorpha</taxon>
        <taxon>Cetacea</taxon>
        <taxon>Mysticeti</taxon>
        <taxon>Balaenopteridae</taxon>
        <taxon>Balaenoptera</taxon>
    </lineage>
</organism>
<evidence type="ECO:0000313" key="5">
    <source>
        <dbReference type="Proteomes" id="UP000437017"/>
    </source>
</evidence>
<dbReference type="InterPro" id="IPR000053">
    <property type="entry name" value="Thymidine/pyrmidine_PPase"/>
</dbReference>
<dbReference type="GO" id="GO:0006206">
    <property type="term" value="P:pyrimidine nucleobase metabolic process"/>
    <property type="evidence" value="ECO:0007669"/>
    <property type="project" value="InterPro"/>
</dbReference>
<dbReference type="Proteomes" id="UP000437017">
    <property type="component" value="Unassembled WGS sequence"/>
</dbReference>
<dbReference type="SUPFAM" id="SSF52418">
    <property type="entry name" value="Nucleoside phosphorylase/phosphoribosyltransferase catalytic domain"/>
    <property type="match status" value="1"/>
</dbReference>
<dbReference type="PANTHER" id="PTHR10515:SF0">
    <property type="entry name" value="THYMIDINE PHOSPHORYLASE"/>
    <property type="match status" value="1"/>
</dbReference>
<feature type="compositionally biased region" description="Basic residues" evidence="3">
    <location>
        <begin position="18"/>
        <end position="27"/>
    </location>
</feature>
<accession>A0A643CAA5</accession>
<dbReference type="AlphaFoldDB" id="A0A643CAA5"/>
<keyword evidence="1" id="KW-0328">Glycosyltransferase</keyword>
<dbReference type="EMBL" id="SGJD01002029">
    <property type="protein sequence ID" value="KAB0397176.1"/>
    <property type="molecule type" value="Genomic_DNA"/>
</dbReference>
<reference evidence="4 5" key="1">
    <citation type="journal article" date="2019" name="PLoS ONE">
        <title>Genomic analyses reveal an absence of contemporary introgressive admixture between fin whales and blue whales, despite known hybrids.</title>
        <authorList>
            <person name="Westbury M.V."/>
            <person name="Petersen B."/>
            <person name="Lorenzen E.D."/>
        </authorList>
    </citation>
    <scope>NUCLEOTIDE SEQUENCE [LARGE SCALE GENOMIC DNA]</scope>
    <source>
        <strain evidence="4">FinWhale-01</strain>
    </source>
</reference>
<gene>
    <name evidence="4" type="ORF">E2I00_004731</name>
</gene>
<evidence type="ECO:0000313" key="4">
    <source>
        <dbReference type="EMBL" id="KAB0397176.1"/>
    </source>
</evidence>
<protein>
    <submittedName>
        <fullName evidence="4">Uncharacterized protein</fullName>
    </submittedName>
</protein>
<name>A0A643CAA5_BALPH</name>
<keyword evidence="5" id="KW-1185">Reference proteome</keyword>
<dbReference type="Gene3D" id="3.40.1030.10">
    <property type="entry name" value="Nucleoside phosphorylase/phosphoribosyltransferase catalytic domain"/>
    <property type="match status" value="1"/>
</dbReference>
<sequence length="291" mass="31155">TGTAPDQAVRPRRESQTRRHAHGRHRHGTEGRTRERSENGVGTRALGLSDTDTGRRQVPDVCRSPESWRPHLPLSHLLISPGAGARAQAAAGADPPEARVHQRLRARCAGPDAQGAHIRASGPETACPQGRHSAPPLSLTLRITHCCGNAPFVLSTPPYPCLGAMLLAIWRSMNLEETAALAKSGQQLEWARSLVPIAWGQTCPEAESWHLPWLPVAARVTGSPDAGEVGQMQGLPGQVGCCIVGQSRKLVPADGILHEARDVTATVDSLPLITCDLTPDSRVHLLHVKDP</sequence>
<evidence type="ECO:0000256" key="3">
    <source>
        <dbReference type="SAM" id="MobiDB-lite"/>
    </source>
</evidence>
<evidence type="ECO:0000256" key="1">
    <source>
        <dbReference type="ARBA" id="ARBA00022676"/>
    </source>
</evidence>
<evidence type="ECO:0000256" key="2">
    <source>
        <dbReference type="ARBA" id="ARBA00022679"/>
    </source>
</evidence>
<proteinExistence type="predicted"/>
<feature type="non-terminal residue" evidence="4">
    <location>
        <position position="1"/>
    </location>
</feature>
<comment type="caution">
    <text evidence="4">The sequence shown here is derived from an EMBL/GenBank/DDBJ whole genome shotgun (WGS) entry which is preliminary data.</text>
</comment>
<dbReference type="PANTHER" id="PTHR10515">
    <property type="entry name" value="THYMIDINE PHOSPHORYLASE"/>
    <property type="match status" value="1"/>
</dbReference>